<evidence type="ECO:0008006" key="3">
    <source>
        <dbReference type="Google" id="ProtNLM"/>
    </source>
</evidence>
<dbReference type="EMBL" id="JANQAO010000004">
    <property type="protein sequence ID" value="MDM5148120.1"/>
    <property type="molecule type" value="Genomic_DNA"/>
</dbReference>
<proteinExistence type="predicted"/>
<reference evidence="1" key="2">
    <citation type="journal article" date="2023" name="Microbiome">
        <title>Synthase-selected sorting approach identifies a beta-lactone synthase in a nudibranch symbiotic bacterium.</title>
        <authorList>
            <person name="Dzunkova M."/>
            <person name="La Clair J.J."/>
            <person name="Tyml T."/>
            <person name="Doud D."/>
            <person name="Schulz F."/>
            <person name="Piquer-Esteban S."/>
            <person name="Porcel Sanchis D."/>
            <person name="Osborn A."/>
            <person name="Robinson D."/>
            <person name="Louie K.B."/>
            <person name="Bowen B.P."/>
            <person name="Bowers R.M."/>
            <person name="Lee J."/>
            <person name="Arnau V."/>
            <person name="Diaz-Villanueva W."/>
            <person name="Stepanauskas R."/>
            <person name="Gosliner T."/>
            <person name="Date S.V."/>
            <person name="Northen T.R."/>
            <person name="Cheng J.F."/>
            <person name="Burkart M.D."/>
            <person name="Woyke T."/>
        </authorList>
    </citation>
    <scope>NUCLEOTIDE SEQUENCE</scope>
    <source>
        <strain evidence="1">Df01</strain>
    </source>
</reference>
<name>A0ABT7QNG3_9GAMM</name>
<sequence length="67" mass="7561">MEKEPTIAGLQTADIRELADAMNRLADSINSMTTLVAEAKREEPDWQKFPSALIELNKRLTTLCTRL</sequence>
<evidence type="ECO:0000313" key="2">
    <source>
        <dbReference type="Proteomes" id="UP001168167"/>
    </source>
</evidence>
<protein>
    <recommendedName>
        <fullName evidence="3">HAMP domain-containing protein</fullName>
    </recommendedName>
</protein>
<evidence type="ECO:0000313" key="1">
    <source>
        <dbReference type="EMBL" id="MDM5148120.1"/>
    </source>
</evidence>
<gene>
    <name evidence="1" type="ORF">NQX30_07060</name>
</gene>
<dbReference type="Proteomes" id="UP001168167">
    <property type="component" value="Unassembled WGS sequence"/>
</dbReference>
<accession>A0ABT7QNG3</accession>
<comment type="caution">
    <text evidence="1">The sequence shown here is derived from an EMBL/GenBank/DDBJ whole genome shotgun (WGS) entry which is preliminary data.</text>
</comment>
<keyword evidence="2" id="KW-1185">Reference proteome</keyword>
<organism evidence="1 2">
    <name type="scientific">Candidatus Doriopsillibacter californiensis</name>
    <dbReference type="NCBI Taxonomy" id="2970740"/>
    <lineage>
        <taxon>Bacteria</taxon>
        <taxon>Pseudomonadati</taxon>
        <taxon>Pseudomonadota</taxon>
        <taxon>Gammaproteobacteria</taxon>
        <taxon>Candidatus Tethybacterales</taxon>
        <taxon>Candidatus Persebacteraceae</taxon>
        <taxon>Candidatus Doriopsillibacter</taxon>
    </lineage>
</organism>
<reference evidence="1" key="1">
    <citation type="submission" date="2022-08" db="EMBL/GenBank/DDBJ databases">
        <authorList>
            <person name="Dzunkova M."/>
            <person name="La Clair J."/>
            <person name="Tyml T."/>
            <person name="Doud D."/>
            <person name="Schulz F."/>
            <person name="Piquer S."/>
            <person name="Porcel Sanchis D."/>
            <person name="Osborn A."/>
            <person name="Robinson D."/>
            <person name="Louie K.B."/>
            <person name="Bowen B.P."/>
            <person name="Bowers R."/>
            <person name="Lee J."/>
            <person name="Arnau Llombart V."/>
            <person name="Diaz Villanueva W."/>
            <person name="Gosliner T."/>
            <person name="Northen T."/>
            <person name="Cheng J.-F."/>
            <person name="Burkart M.D."/>
            <person name="Woyke T."/>
        </authorList>
    </citation>
    <scope>NUCLEOTIDE SEQUENCE</scope>
    <source>
        <strain evidence="1">Df01</strain>
    </source>
</reference>